<accession>A0A4R6TYL6</accession>
<evidence type="ECO:0000313" key="3">
    <source>
        <dbReference type="EMBL" id="TDQ38681.1"/>
    </source>
</evidence>
<feature type="domain" description="Glycosyltransferase subfamily 4-like N-terminal" evidence="2">
    <location>
        <begin position="25"/>
        <end position="193"/>
    </location>
</feature>
<reference evidence="3 4" key="1">
    <citation type="submission" date="2019-03" db="EMBL/GenBank/DDBJ databases">
        <title>Genomic Encyclopedia of Type Strains, Phase IV (KMG-IV): sequencing the most valuable type-strain genomes for metagenomic binning, comparative biology and taxonomic classification.</title>
        <authorList>
            <person name="Goeker M."/>
        </authorList>
    </citation>
    <scope>NUCLEOTIDE SEQUENCE [LARGE SCALE GENOMIC DNA]</scope>
    <source>
        <strain evidence="3 4">DSM 28697</strain>
    </source>
</reference>
<dbReference type="OrthoDB" id="9787617at2"/>
<protein>
    <submittedName>
        <fullName evidence="3">Glycosyltransferase involved in cell wall biosynthesis</fullName>
    </submittedName>
</protein>
<dbReference type="Gene3D" id="3.40.50.2000">
    <property type="entry name" value="Glycogen Phosphorylase B"/>
    <property type="match status" value="2"/>
</dbReference>
<dbReference type="InterPro" id="IPR001296">
    <property type="entry name" value="Glyco_trans_1"/>
</dbReference>
<dbReference type="PANTHER" id="PTHR45947:SF15">
    <property type="entry name" value="TEICHURONIC ACID BIOSYNTHESIS GLYCOSYLTRANSFERASE TUAC-RELATED"/>
    <property type="match status" value="1"/>
</dbReference>
<organism evidence="3 4">
    <name type="scientific">Aureibacillus halotolerans</name>
    <dbReference type="NCBI Taxonomy" id="1508390"/>
    <lineage>
        <taxon>Bacteria</taxon>
        <taxon>Bacillati</taxon>
        <taxon>Bacillota</taxon>
        <taxon>Bacilli</taxon>
        <taxon>Bacillales</taxon>
        <taxon>Bacillaceae</taxon>
        <taxon>Aureibacillus</taxon>
    </lineage>
</organism>
<evidence type="ECO:0000259" key="2">
    <source>
        <dbReference type="Pfam" id="PF13439"/>
    </source>
</evidence>
<dbReference type="EMBL" id="SNYJ01000009">
    <property type="protein sequence ID" value="TDQ38681.1"/>
    <property type="molecule type" value="Genomic_DNA"/>
</dbReference>
<dbReference type="Pfam" id="PF13439">
    <property type="entry name" value="Glyco_transf_4"/>
    <property type="match status" value="1"/>
</dbReference>
<comment type="caution">
    <text evidence="3">The sequence shown here is derived from an EMBL/GenBank/DDBJ whole genome shotgun (WGS) entry which is preliminary data.</text>
</comment>
<dbReference type="SUPFAM" id="SSF53756">
    <property type="entry name" value="UDP-Glycosyltransferase/glycogen phosphorylase"/>
    <property type="match status" value="1"/>
</dbReference>
<proteinExistence type="predicted"/>
<keyword evidence="3" id="KW-0808">Transferase</keyword>
<evidence type="ECO:0000259" key="1">
    <source>
        <dbReference type="Pfam" id="PF00534"/>
    </source>
</evidence>
<dbReference type="InterPro" id="IPR050194">
    <property type="entry name" value="Glycosyltransferase_grp1"/>
</dbReference>
<dbReference type="InterPro" id="IPR028098">
    <property type="entry name" value="Glyco_trans_4-like_N"/>
</dbReference>
<dbReference type="RefSeq" id="WP_133580737.1">
    <property type="nucleotide sequence ID" value="NZ_SNYJ01000009.1"/>
</dbReference>
<name>A0A4R6TYL6_9BACI</name>
<keyword evidence="4" id="KW-1185">Reference proteome</keyword>
<dbReference type="AlphaFoldDB" id="A0A4R6TYL6"/>
<sequence length="389" mass="42761">MHVLIVPSWYPTERQPIGGSFFQAQAQALAKHGIKVTVAYPEIRSLKEWRTAGQVGRTKTDQDGVTTYRSIAYRWRLWKQQPPRELYRRELERLYDQIEAEEGVPDLIHAHASFWGGWAAGMLANIHQLPFVLTEHASSVGQQRLTSEQANVLPAIVEQANAVLAVGGGLAATIKETTGRSPVVVPNIVDTEQFNITQSRQQQNEPFQFFSCALLTKGKGMHELLTAFASAHKNSAARLVIGGDGPEKASLIKLAQSLQIDEQVTFLGMLSRSDVIRSMQACDAFVLASHYETFGVVYIEAMACGKPVIATACGGPDAFVTKDNGLQVPVGDVAALSNALRKLASTIDTYSPQRIREGCIARFSERAVVSQLVDIYEPIIDTKRRQRSG</sequence>
<gene>
    <name evidence="3" type="ORF">EV213_10949</name>
</gene>
<feature type="domain" description="Glycosyl transferase family 1" evidence="1">
    <location>
        <begin position="198"/>
        <end position="344"/>
    </location>
</feature>
<dbReference type="PANTHER" id="PTHR45947">
    <property type="entry name" value="SULFOQUINOVOSYL TRANSFERASE SQD2"/>
    <property type="match status" value="1"/>
</dbReference>
<dbReference type="GO" id="GO:0016757">
    <property type="term" value="F:glycosyltransferase activity"/>
    <property type="evidence" value="ECO:0007669"/>
    <property type="project" value="InterPro"/>
</dbReference>
<dbReference type="Pfam" id="PF00534">
    <property type="entry name" value="Glycos_transf_1"/>
    <property type="match status" value="1"/>
</dbReference>
<dbReference type="Proteomes" id="UP000295632">
    <property type="component" value="Unassembled WGS sequence"/>
</dbReference>
<evidence type="ECO:0000313" key="4">
    <source>
        <dbReference type="Proteomes" id="UP000295632"/>
    </source>
</evidence>